<feature type="domain" description="Penicillin-binding protein dimerisation" evidence="7">
    <location>
        <begin position="78"/>
        <end position="274"/>
    </location>
</feature>
<proteinExistence type="inferred from homology"/>
<sequence>MVESHPDRRKRTARPRALQAPQAPKTRRSVLHQRSQWAVILFLVVSVFLVGRLFLVQVVWGPQLREQAQSQRARIYTDPARRGEIVDREGNHLAYTMQARSLTVSPVTLRKELREQVMLNENIPNLDDDATRAMVDARVEDILRTMANEIPVMIGEAMGEEDVDRRRDNDDMRSVGKVDARDILEKLHADSNYEVLVRNVDPDVASNIAAEFHGVASDHQDIRQYPNGAIAENILGKVSMDGQGQFGLEASSDAVLTGINGRKTEDVSNDGQSIPGTLRDVVPAVDGAKITLTIDLDLQSFVQQTLENAKRNSLAKDAEAVVLDARSGEVLAMANTSTIDPNGDIERQLREGKDFSNNAISHPFEPGSVAKIIAATAAIEEKVTTPEEVHQVPGSIDMAGITVRDAWEHGVMPYTTAGIFGKSSNVGTLQIAQKLGEERYWDYLQRFGIGNTTGIELPNESAGLLPVLEQWSGGTFANLPIGQGMSWTALQMASVYQTLANGGERITPRIIRSIESAEGTPLEQPEPERHRVVSEATARTVVDMFRSTFQNDPAGINNGTAQNSQLPGYQLSGKTGTAQKVNPETGAYSQNQFWITFAGIAPANDPRFVVAVMLDEPQRGTREGGAGGQSAGPVFTEIASWLINRENLPPSPEADQYVLQAQ</sequence>
<dbReference type="GO" id="GO:0071555">
    <property type="term" value="P:cell wall organization"/>
    <property type="evidence" value="ECO:0007669"/>
    <property type="project" value="TreeGrafter"/>
</dbReference>
<name>A0AAW5HSN9_9CORY</name>
<protein>
    <submittedName>
        <fullName evidence="8">Penicillin-binding protein 2</fullName>
    </submittedName>
</protein>
<dbReference type="GO" id="GO:0005886">
    <property type="term" value="C:plasma membrane"/>
    <property type="evidence" value="ECO:0007669"/>
    <property type="project" value="TreeGrafter"/>
</dbReference>
<reference evidence="8 9" key="1">
    <citation type="submission" date="2021-01" db="EMBL/GenBank/DDBJ databases">
        <title>Identification and Characterization of Corynebacterium sp.</title>
        <authorList>
            <person name="Luo Q."/>
            <person name="Qu P."/>
            <person name="Chen Q."/>
        </authorList>
    </citation>
    <scope>NUCLEOTIDE SEQUENCE [LARGE SCALE GENOMIC DNA]</scope>
    <source>
        <strain evidence="8 9">MC-18</strain>
    </source>
</reference>
<dbReference type="Gene3D" id="3.40.710.10">
    <property type="entry name" value="DD-peptidase/beta-lactamase superfamily"/>
    <property type="match status" value="1"/>
</dbReference>
<evidence type="ECO:0000256" key="1">
    <source>
        <dbReference type="ARBA" id="ARBA00004370"/>
    </source>
</evidence>
<evidence type="ECO:0000256" key="2">
    <source>
        <dbReference type="ARBA" id="ARBA00007171"/>
    </source>
</evidence>
<keyword evidence="5" id="KW-0812">Transmembrane</keyword>
<keyword evidence="9" id="KW-1185">Reference proteome</keyword>
<gene>
    <name evidence="8" type="ORF">JMN37_00165</name>
</gene>
<dbReference type="PANTHER" id="PTHR30627">
    <property type="entry name" value="PEPTIDOGLYCAN D,D-TRANSPEPTIDASE"/>
    <property type="match status" value="1"/>
</dbReference>
<accession>A0AAW5HSN9</accession>
<comment type="caution">
    <text evidence="8">The sequence shown here is derived from an EMBL/GenBank/DDBJ whole genome shotgun (WGS) entry which is preliminary data.</text>
</comment>
<feature type="region of interest" description="Disordered" evidence="4">
    <location>
        <begin position="1"/>
        <end position="27"/>
    </location>
</feature>
<dbReference type="Gene3D" id="3.90.1310.10">
    <property type="entry name" value="Penicillin-binding protein 2a (Domain 2)"/>
    <property type="match status" value="1"/>
</dbReference>
<dbReference type="Gene3D" id="3.30.450.330">
    <property type="match status" value="1"/>
</dbReference>
<comment type="subcellular location">
    <subcellularLocation>
        <location evidence="1">Membrane</location>
    </subcellularLocation>
</comment>
<dbReference type="EMBL" id="JAEUWV010000001">
    <property type="protein sequence ID" value="MCO6393403.1"/>
    <property type="molecule type" value="Genomic_DNA"/>
</dbReference>
<keyword evidence="5" id="KW-1133">Transmembrane helix</keyword>
<dbReference type="AlphaFoldDB" id="A0AAW5HSN9"/>
<dbReference type="Proteomes" id="UP001205920">
    <property type="component" value="Unassembled WGS sequence"/>
</dbReference>
<dbReference type="Pfam" id="PF03717">
    <property type="entry name" value="PBP_dimer"/>
    <property type="match status" value="1"/>
</dbReference>
<keyword evidence="3 5" id="KW-0472">Membrane</keyword>
<dbReference type="InterPro" id="IPR005311">
    <property type="entry name" value="PBP_dimer"/>
</dbReference>
<feature type="domain" description="Penicillin-binding protein transpeptidase" evidence="6">
    <location>
        <begin position="320"/>
        <end position="638"/>
    </location>
</feature>
<evidence type="ECO:0000313" key="8">
    <source>
        <dbReference type="EMBL" id="MCO6393403.1"/>
    </source>
</evidence>
<comment type="similarity">
    <text evidence="2">Belongs to the transpeptidase family.</text>
</comment>
<feature type="transmembrane region" description="Helical" evidence="5">
    <location>
        <begin position="37"/>
        <end position="60"/>
    </location>
</feature>
<evidence type="ECO:0000256" key="4">
    <source>
        <dbReference type="SAM" id="MobiDB-lite"/>
    </source>
</evidence>
<dbReference type="InterPro" id="IPR012338">
    <property type="entry name" value="Beta-lactam/transpept-like"/>
</dbReference>
<dbReference type="InterPro" id="IPR036138">
    <property type="entry name" value="PBP_dimer_sf"/>
</dbReference>
<dbReference type="PANTHER" id="PTHR30627:SF1">
    <property type="entry name" value="PEPTIDOGLYCAN D,D-TRANSPEPTIDASE FTSI"/>
    <property type="match status" value="1"/>
</dbReference>
<feature type="compositionally biased region" description="Low complexity" evidence="4">
    <location>
        <begin position="15"/>
        <end position="24"/>
    </location>
</feature>
<dbReference type="GO" id="GO:0008658">
    <property type="term" value="F:penicillin binding"/>
    <property type="evidence" value="ECO:0007669"/>
    <property type="project" value="InterPro"/>
</dbReference>
<evidence type="ECO:0000313" key="9">
    <source>
        <dbReference type="Proteomes" id="UP001205920"/>
    </source>
</evidence>
<evidence type="ECO:0000259" key="6">
    <source>
        <dbReference type="Pfam" id="PF00905"/>
    </source>
</evidence>
<evidence type="ECO:0000256" key="3">
    <source>
        <dbReference type="ARBA" id="ARBA00023136"/>
    </source>
</evidence>
<organism evidence="8 9">
    <name type="scientific">Corynebacterium lipophilum</name>
    <dbReference type="NCBI Taxonomy" id="2804918"/>
    <lineage>
        <taxon>Bacteria</taxon>
        <taxon>Bacillati</taxon>
        <taxon>Actinomycetota</taxon>
        <taxon>Actinomycetes</taxon>
        <taxon>Mycobacteriales</taxon>
        <taxon>Corynebacteriaceae</taxon>
        <taxon>Corynebacterium</taxon>
    </lineage>
</organism>
<dbReference type="SUPFAM" id="SSF56601">
    <property type="entry name" value="beta-lactamase/transpeptidase-like"/>
    <property type="match status" value="1"/>
</dbReference>
<dbReference type="SUPFAM" id="SSF56519">
    <property type="entry name" value="Penicillin binding protein dimerisation domain"/>
    <property type="match status" value="1"/>
</dbReference>
<dbReference type="InterPro" id="IPR050515">
    <property type="entry name" value="Beta-lactam/transpept"/>
</dbReference>
<dbReference type="Pfam" id="PF00905">
    <property type="entry name" value="Transpeptidase"/>
    <property type="match status" value="1"/>
</dbReference>
<dbReference type="InterPro" id="IPR001460">
    <property type="entry name" value="PCN-bd_Tpept"/>
</dbReference>
<evidence type="ECO:0000259" key="7">
    <source>
        <dbReference type="Pfam" id="PF03717"/>
    </source>
</evidence>
<evidence type="ECO:0000256" key="5">
    <source>
        <dbReference type="SAM" id="Phobius"/>
    </source>
</evidence>